<evidence type="ECO:0000313" key="2">
    <source>
        <dbReference type="Proteomes" id="UP001519272"/>
    </source>
</evidence>
<sequence length="376" mass="42370">MNTAHKHYFVRGNTALGLYSLVDSAYRGLRTVYVLQGYTGGTALILKKLAQHLEHQGHSLHLIHDPLNSELLEGIIVPNLKIGFIDEEAFPQEPNAIGGADIQVIPVKDCYDVGKITQASQALTRLQQQLNEAYDTAYASFLKTLRIHDEWEKYYIEHLDREVMNELATVWGDKYLIQNEAFTTTSTNPENCSIINSPTTVHRFLGAATYTGAVDYVMNLTDDLDKRFYVKGRPGSGKSTLFKKLASIAQERGISTEVYHCGFDPNSLDMLIFPELSLAIFDSTAPHEHFPARDKDEIIDVYPLAITPGTDERFAEELAPIKQRYATSMKQSIAYLGEAKEIKDRMADVYLSALDLDSLTQLQKKLNQQFELKKQD</sequence>
<dbReference type="InterPro" id="IPR027417">
    <property type="entry name" value="P-loop_NTPase"/>
</dbReference>
<dbReference type="RefSeq" id="WP_210089679.1">
    <property type="nucleotide sequence ID" value="NZ_JAGGKG010000012.1"/>
</dbReference>
<protein>
    <recommendedName>
        <fullName evidence="3">Nucleotide kinase</fullName>
    </recommendedName>
</protein>
<proteinExistence type="predicted"/>
<reference evidence="1 2" key="1">
    <citation type="submission" date="2021-03" db="EMBL/GenBank/DDBJ databases">
        <title>Genomic Encyclopedia of Type Strains, Phase IV (KMG-IV): sequencing the most valuable type-strain genomes for metagenomic binning, comparative biology and taxonomic classification.</title>
        <authorList>
            <person name="Goeker M."/>
        </authorList>
    </citation>
    <scope>NUCLEOTIDE SEQUENCE [LARGE SCALE GENOMIC DNA]</scope>
    <source>
        <strain evidence="1 2">DSM 14349</strain>
    </source>
</reference>
<dbReference type="SUPFAM" id="SSF52540">
    <property type="entry name" value="P-loop containing nucleoside triphosphate hydrolases"/>
    <property type="match status" value="1"/>
</dbReference>
<comment type="caution">
    <text evidence="1">The sequence shown here is derived from an EMBL/GenBank/DDBJ whole genome shotgun (WGS) entry which is preliminary data.</text>
</comment>
<organism evidence="1 2">
    <name type="scientific">Paenibacillus turicensis</name>
    <dbReference type="NCBI Taxonomy" id="160487"/>
    <lineage>
        <taxon>Bacteria</taxon>
        <taxon>Bacillati</taxon>
        <taxon>Bacillota</taxon>
        <taxon>Bacilli</taxon>
        <taxon>Bacillales</taxon>
        <taxon>Paenibacillaceae</taxon>
        <taxon>Paenibacillus</taxon>
    </lineage>
</organism>
<dbReference type="Proteomes" id="UP001519272">
    <property type="component" value="Unassembled WGS sequence"/>
</dbReference>
<accession>A0ABS4FU22</accession>
<keyword evidence="2" id="KW-1185">Reference proteome</keyword>
<evidence type="ECO:0000313" key="1">
    <source>
        <dbReference type="EMBL" id="MBP1906077.1"/>
    </source>
</evidence>
<gene>
    <name evidence="1" type="ORF">J2Z32_002726</name>
</gene>
<evidence type="ECO:0008006" key="3">
    <source>
        <dbReference type="Google" id="ProtNLM"/>
    </source>
</evidence>
<name>A0ABS4FU22_9BACL</name>
<dbReference type="EMBL" id="JAGGKG010000012">
    <property type="protein sequence ID" value="MBP1906077.1"/>
    <property type="molecule type" value="Genomic_DNA"/>
</dbReference>